<reference evidence="2" key="2">
    <citation type="submission" date="2020-05" db="UniProtKB">
        <authorList>
            <consortium name="EnsemblMetazoa"/>
        </authorList>
    </citation>
    <scope>IDENTIFICATION</scope>
    <source>
        <strain evidence="2">CM1001059</strain>
    </source>
</reference>
<dbReference type="AlphaFoldDB" id="A0A182U7Q1"/>
<feature type="compositionally biased region" description="Low complexity" evidence="1">
    <location>
        <begin position="138"/>
        <end position="149"/>
    </location>
</feature>
<keyword evidence="3" id="KW-1185">Reference proteome</keyword>
<dbReference type="VEuPathDB" id="VectorBase:AMEC015416"/>
<accession>A0A182U7Q1</accession>
<evidence type="ECO:0000313" key="3">
    <source>
        <dbReference type="Proteomes" id="UP000075902"/>
    </source>
</evidence>
<feature type="compositionally biased region" description="Gly residues" evidence="1">
    <location>
        <begin position="160"/>
        <end position="173"/>
    </location>
</feature>
<sequence>MNAGGHLSLQSPSDMDMHIAKRLGNFEVVKKHILEPSTSHHVIGIAPTPSTPLRSSSAMPSLVAGSHHRSLPPKANSNSSSTISNSNVNFVKPADNRSVYNGRPSGSSAGWNNLPGHYSSSSSSSAGSFNKHEAHNFSSKGPPSSVPPSLMNGRTSSAGGSIGSSSGGTGGPSFGSDKLPSQMPNGRLSQGSNVEKILNEMKINVMTPLTEIGATPRKELESKFNFNNPSANPRHVYATLPSMLGPLKPLAGGAGGTTKSSPQI</sequence>
<protein>
    <submittedName>
        <fullName evidence="2">Uncharacterized protein</fullName>
    </submittedName>
</protein>
<reference evidence="3" key="1">
    <citation type="submission" date="2014-01" db="EMBL/GenBank/DDBJ databases">
        <title>The Genome Sequence of Anopheles melas CM1001059_A (V2).</title>
        <authorList>
            <consortium name="The Broad Institute Genomics Platform"/>
            <person name="Neafsey D.E."/>
            <person name="Besansky N."/>
            <person name="Howell P."/>
            <person name="Walton C."/>
            <person name="Young S.K."/>
            <person name="Zeng Q."/>
            <person name="Gargeya S."/>
            <person name="Fitzgerald M."/>
            <person name="Haas B."/>
            <person name="Abouelleil A."/>
            <person name="Allen A.W."/>
            <person name="Alvarado L."/>
            <person name="Arachchi H.M."/>
            <person name="Berlin A.M."/>
            <person name="Chapman S.B."/>
            <person name="Gainer-Dewar J."/>
            <person name="Goldberg J."/>
            <person name="Griggs A."/>
            <person name="Gujja S."/>
            <person name="Hansen M."/>
            <person name="Howarth C."/>
            <person name="Imamovic A."/>
            <person name="Ireland A."/>
            <person name="Larimer J."/>
            <person name="McCowan C."/>
            <person name="Murphy C."/>
            <person name="Pearson M."/>
            <person name="Poon T.W."/>
            <person name="Priest M."/>
            <person name="Roberts A."/>
            <person name="Saif S."/>
            <person name="Shea T."/>
            <person name="Sisk P."/>
            <person name="Sykes S."/>
            <person name="Wortman J."/>
            <person name="Nusbaum C."/>
            <person name="Birren B."/>
        </authorList>
    </citation>
    <scope>NUCLEOTIDE SEQUENCE [LARGE SCALE GENOMIC DNA]</scope>
    <source>
        <strain evidence="3">CM1001059</strain>
    </source>
</reference>
<evidence type="ECO:0000256" key="1">
    <source>
        <dbReference type="SAM" id="MobiDB-lite"/>
    </source>
</evidence>
<dbReference type="EnsemblMetazoa" id="AMEC015416-RA">
    <property type="protein sequence ID" value="AMEC015416-PA"/>
    <property type="gene ID" value="AMEC015416"/>
</dbReference>
<feature type="region of interest" description="Disordered" evidence="1">
    <location>
        <begin position="42"/>
        <end position="190"/>
    </location>
</feature>
<dbReference type="STRING" id="34690.A0A182U7Q1"/>
<organism evidence="2 3">
    <name type="scientific">Anopheles melas</name>
    <dbReference type="NCBI Taxonomy" id="34690"/>
    <lineage>
        <taxon>Eukaryota</taxon>
        <taxon>Metazoa</taxon>
        <taxon>Ecdysozoa</taxon>
        <taxon>Arthropoda</taxon>
        <taxon>Hexapoda</taxon>
        <taxon>Insecta</taxon>
        <taxon>Pterygota</taxon>
        <taxon>Neoptera</taxon>
        <taxon>Endopterygota</taxon>
        <taxon>Diptera</taxon>
        <taxon>Nematocera</taxon>
        <taxon>Culicoidea</taxon>
        <taxon>Culicidae</taxon>
        <taxon>Anophelinae</taxon>
        <taxon>Anopheles</taxon>
    </lineage>
</organism>
<name>A0A182U7Q1_9DIPT</name>
<dbReference type="Proteomes" id="UP000075902">
    <property type="component" value="Unassembled WGS sequence"/>
</dbReference>
<feature type="compositionally biased region" description="Low complexity" evidence="1">
    <location>
        <begin position="76"/>
        <end position="89"/>
    </location>
</feature>
<proteinExistence type="predicted"/>
<evidence type="ECO:0000313" key="2">
    <source>
        <dbReference type="EnsemblMetazoa" id="AMEC015416-PA"/>
    </source>
</evidence>